<evidence type="ECO:0000313" key="3">
    <source>
        <dbReference type="EMBL" id="CCQ50595.1"/>
    </source>
</evidence>
<dbReference type="EMBL" id="CAQK01000323">
    <property type="protein sequence ID" value="CCQ50595.1"/>
    <property type="molecule type" value="Genomic_DNA"/>
</dbReference>
<proteinExistence type="predicted"/>
<dbReference type="PANTHER" id="PTHR38133:SF1">
    <property type="entry name" value="SLR1429 PROTEIN"/>
    <property type="match status" value="1"/>
</dbReference>
<comment type="caution">
    <text evidence="3">The sequence shown here is derived from an EMBL/GenBank/DDBJ whole genome shotgun (WGS) entry which is preliminary data.</text>
</comment>
<gene>
    <name evidence="3" type="ORF">CWATWH8502_2051</name>
</gene>
<dbReference type="AlphaFoldDB" id="T2IED8"/>
<keyword evidence="1" id="KW-0479">Metal-binding</keyword>
<dbReference type="Proteomes" id="UP000018348">
    <property type="component" value="Unassembled WGS sequence"/>
</dbReference>
<accession>T2IED8</accession>
<evidence type="ECO:0000259" key="2">
    <source>
        <dbReference type="PROSITE" id="PS50966"/>
    </source>
</evidence>
<evidence type="ECO:0000256" key="1">
    <source>
        <dbReference type="PROSITE-ProRule" id="PRU00325"/>
    </source>
</evidence>
<keyword evidence="1" id="KW-0863">Zinc-finger</keyword>
<evidence type="ECO:0000313" key="4">
    <source>
        <dbReference type="Proteomes" id="UP000018348"/>
    </source>
</evidence>
<organism evidence="3 4">
    <name type="scientific">Crocosphaera watsonii WH 8502</name>
    <dbReference type="NCBI Taxonomy" id="423474"/>
    <lineage>
        <taxon>Bacteria</taxon>
        <taxon>Bacillati</taxon>
        <taxon>Cyanobacteriota</taxon>
        <taxon>Cyanophyceae</taxon>
        <taxon>Oscillatoriophycideae</taxon>
        <taxon>Chroococcales</taxon>
        <taxon>Aphanothecaceae</taxon>
        <taxon>Crocosphaera</taxon>
    </lineage>
</organism>
<dbReference type="InterPro" id="IPR007527">
    <property type="entry name" value="Znf_SWIM"/>
</dbReference>
<protein>
    <recommendedName>
        <fullName evidence="2">SWIM-type domain-containing protein</fullName>
    </recommendedName>
</protein>
<name>T2IED8_CROWT</name>
<sequence length="286" mass="33133">MTRANGLNNDSNLTQQEWWVIRWLELLDSYRFKKRLERARNYAREGHVLSIEFSGSEVLAKVQGTEPEPYQVSLSLEPFTDEDWSFILQSLSEKAIFSAQLLSGKMPDDIERVFTDNGLSVFPFRLSDVNSSCTCPDKANPCKHIGAIYYQLAERFSEDPFIIFQLRGRSKHQILEGLRNLRQQQINLEETPLDNIEDTVNNTEEIEEKNTQENQPLDVQQFWQYQESLDPSLVVIVPPTDNKTVLDVLGRIPFAYEDAQIVKDHLQQVYQTVSQQGMMKALQRDE</sequence>
<reference evidence="3 4" key="1">
    <citation type="submission" date="2013-01" db="EMBL/GenBank/DDBJ databases">
        <authorList>
            <person name="Bench S."/>
        </authorList>
    </citation>
    <scope>NUCLEOTIDE SEQUENCE [LARGE SCALE GENOMIC DNA]</scope>
    <source>
        <strain evidence="3 4">WH 8502</strain>
    </source>
</reference>
<dbReference type="PROSITE" id="PS50966">
    <property type="entry name" value="ZF_SWIM"/>
    <property type="match status" value="1"/>
</dbReference>
<dbReference type="PANTHER" id="PTHR38133">
    <property type="entry name" value="SLR1429 PROTEIN"/>
    <property type="match status" value="1"/>
</dbReference>
<reference evidence="3 4" key="2">
    <citation type="submission" date="2013-09" db="EMBL/GenBank/DDBJ databases">
        <title>Whole genome comparison of six Crocosphaera watsonii strains with differing phenotypes.</title>
        <authorList>
            <person name="Bench S.R."/>
            <person name="Heller P."/>
            <person name="Frank I."/>
            <person name="Arciniega M."/>
            <person name="Shilova I.N."/>
            <person name="Zehr J.P."/>
        </authorList>
    </citation>
    <scope>NUCLEOTIDE SEQUENCE [LARGE SCALE GENOMIC DNA]</scope>
    <source>
        <strain evidence="3 4">WH 8502</strain>
    </source>
</reference>
<keyword evidence="1" id="KW-0862">Zinc</keyword>
<dbReference type="GO" id="GO:0008270">
    <property type="term" value="F:zinc ion binding"/>
    <property type="evidence" value="ECO:0007669"/>
    <property type="project" value="UniProtKB-KW"/>
</dbReference>
<dbReference type="RefSeq" id="WP_021830213.1">
    <property type="nucleotide sequence ID" value="NZ_CAQK01000323.1"/>
</dbReference>
<feature type="domain" description="SWIM-type" evidence="2">
    <location>
        <begin position="122"/>
        <end position="153"/>
    </location>
</feature>
<dbReference type="Pfam" id="PF04434">
    <property type="entry name" value="SWIM"/>
    <property type="match status" value="1"/>
</dbReference>